<proteinExistence type="inferred from homology"/>
<dbReference type="PANTHER" id="PTHR13072">
    <property type="entry name" value="DYNACTIN 6"/>
    <property type="match status" value="1"/>
</dbReference>
<evidence type="ECO:0000256" key="4">
    <source>
        <dbReference type="ARBA" id="ARBA00022490"/>
    </source>
</evidence>
<evidence type="ECO:0000256" key="1">
    <source>
        <dbReference type="ARBA" id="ARBA00004245"/>
    </source>
</evidence>
<dbReference type="Proteomes" id="UP000320333">
    <property type="component" value="Unassembled WGS sequence"/>
</dbReference>
<keyword evidence="5" id="KW-0206">Cytoskeleton</keyword>
<comment type="subcellular location">
    <subcellularLocation>
        <location evidence="1">Cytoplasm</location>
        <location evidence="1">Cytoskeleton</location>
    </subcellularLocation>
</comment>
<dbReference type="Gene3D" id="2.160.10.10">
    <property type="entry name" value="Hexapeptide repeat proteins"/>
    <property type="match status" value="1"/>
</dbReference>
<dbReference type="InterPro" id="IPR001451">
    <property type="entry name" value="Hexapep"/>
</dbReference>
<comment type="function">
    <text evidence="6">Part of the dynactin complex that activates the molecular motor dynein for ultra-processive transport along microtubules.</text>
</comment>
<evidence type="ECO:0000256" key="3">
    <source>
        <dbReference type="ARBA" id="ARBA00016573"/>
    </source>
</evidence>
<keyword evidence="4" id="KW-0963">Cytoplasm</keyword>
<dbReference type="PANTHER" id="PTHR13072:SF0">
    <property type="entry name" value="DYNACTIN SUBUNIT 6"/>
    <property type="match status" value="1"/>
</dbReference>
<evidence type="ECO:0000256" key="5">
    <source>
        <dbReference type="ARBA" id="ARBA00023212"/>
    </source>
</evidence>
<dbReference type="Pfam" id="PF00132">
    <property type="entry name" value="Hexapep"/>
    <property type="match status" value="1"/>
</dbReference>
<evidence type="ECO:0000313" key="7">
    <source>
        <dbReference type="EMBL" id="TPX66420.1"/>
    </source>
</evidence>
<protein>
    <recommendedName>
        <fullName evidence="3">Dynactin subunit 6</fullName>
    </recommendedName>
</protein>
<evidence type="ECO:0000256" key="6">
    <source>
        <dbReference type="ARBA" id="ARBA00034687"/>
    </source>
</evidence>
<dbReference type="GO" id="GO:0070840">
    <property type="term" value="F:dynein complex binding"/>
    <property type="evidence" value="ECO:0007669"/>
    <property type="project" value="TreeGrafter"/>
</dbReference>
<evidence type="ECO:0000313" key="8">
    <source>
        <dbReference type="Proteomes" id="UP000320333"/>
    </source>
</evidence>
<sequence>MFTSYSSARVPPTKITAMGTENIICEDTEIQGGSIHFGGSNIVHPKSKIRNEAGGAIVFGNRNVIEEGAVIINWSSETLNIGSDNLFEVGCVFEGLGIGDGCVIEPKARILPGASLGDNCVVGAMCKTFERDVVPNDTVIFGGNNDRRIQTARSKEQEILHTKHIEYLKDVLKRSHPAKAGITQTIGVVS</sequence>
<dbReference type="GO" id="GO:0007052">
    <property type="term" value="P:mitotic spindle organization"/>
    <property type="evidence" value="ECO:0007669"/>
    <property type="project" value="TreeGrafter"/>
</dbReference>
<dbReference type="InterPro" id="IPR011004">
    <property type="entry name" value="Trimer_LpxA-like_sf"/>
</dbReference>
<comment type="similarity">
    <text evidence="2">Belongs to the dynactin subunits 5/6 family. Dynactin subunit 6 subfamily.</text>
</comment>
<dbReference type="InterPro" id="IPR027777">
    <property type="entry name" value="DCTN6"/>
</dbReference>
<dbReference type="EMBL" id="QEAP01000441">
    <property type="protein sequence ID" value="TPX66420.1"/>
    <property type="molecule type" value="Genomic_DNA"/>
</dbReference>
<dbReference type="STRING" id="246404.A0A507ESY5"/>
<comment type="caution">
    <text evidence="7">The sequence shown here is derived from an EMBL/GenBank/DDBJ whole genome shotgun (WGS) entry which is preliminary data.</text>
</comment>
<name>A0A507ESY5_9FUNG</name>
<gene>
    <name evidence="7" type="ORF">CcCBS67573_g07825</name>
</gene>
<reference evidence="7 8" key="1">
    <citation type="journal article" date="2019" name="Sci. Rep.">
        <title>Comparative genomics of chytrid fungi reveal insights into the obligate biotrophic and pathogenic lifestyle of Synchytrium endobioticum.</title>
        <authorList>
            <person name="van de Vossenberg B.T.L.H."/>
            <person name="Warris S."/>
            <person name="Nguyen H.D.T."/>
            <person name="van Gent-Pelzer M.P.E."/>
            <person name="Joly D.L."/>
            <person name="van de Geest H.C."/>
            <person name="Bonants P.J.M."/>
            <person name="Smith D.S."/>
            <person name="Levesque C.A."/>
            <person name="van der Lee T.A.J."/>
        </authorList>
    </citation>
    <scope>NUCLEOTIDE SEQUENCE [LARGE SCALE GENOMIC DNA]</scope>
    <source>
        <strain evidence="7 8">CBS 675.73</strain>
    </source>
</reference>
<keyword evidence="8" id="KW-1185">Reference proteome</keyword>
<organism evidence="7 8">
    <name type="scientific">Chytriomyces confervae</name>
    <dbReference type="NCBI Taxonomy" id="246404"/>
    <lineage>
        <taxon>Eukaryota</taxon>
        <taxon>Fungi</taxon>
        <taxon>Fungi incertae sedis</taxon>
        <taxon>Chytridiomycota</taxon>
        <taxon>Chytridiomycota incertae sedis</taxon>
        <taxon>Chytridiomycetes</taxon>
        <taxon>Chytridiales</taxon>
        <taxon>Chytriomycetaceae</taxon>
        <taxon>Chytriomyces</taxon>
    </lineage>
</organism>
<dbReference type="OrthoDB" id="2355at2759"/>
<dbReference type="GO" id="GO:0005869">
    <property type="term" value="C:dynactin complex"/>
    <property type="evidence" value="ECO:0007669"/>
    <property type="project" value="InterPro"/>
</dbReference>
<evidence type="ECO:0000256" key="2">
    <source>
        <dbReference type="ARBA" id="ARBA00007719"/>
    </source>
</evidence>
<dbReference type="SUPFAM" id="SSF51161">
    <property type="entry name" value="Trimeric LpxA-like enzymes"/>
    <property type="match status" value="1"/>
</dbReference>
<accession>A0A507ESY5</accession>
<dbReference type="AlphaFoldDB" id="A0A507ESY5"/>